<evidence type="ECO:0000313" key="2">
    <source>
        <dbReference type="Proteomes" id="UP000887116"/>
    </source>
</evidence>
<dbReference type="Proteomes" id="UP000887116">
    <property type="component" value="Unassembled WGS sequence"/>
</dbReference>
<dbReference type="EMBL" id="BMAO01000084">
    <property type="protein sequence ID" value="GFQ64295.1"/>
    <property type="molecule type" value="Genomic_DNA"/>
</dbReference>
<protein>
    <submittedName>
        <fullName evidence="1">Uncharacterized protein</fullName>
    </submittedName>
</protein>
<sequence length="96" mass="10780">MDPQFNQILRPPKQSHLVGEYLDSENIKNIRWLAKSKKRFEFGGKVSVLQLFSHGPLLSSKLFLSVSESDSVIALDSRSQNVACIAARGYHIPNQP</sequence>
<comment type="caution">
    <text evidence="1">The sequence shown here is derived from an EMBL/GenBank/DDBJ whole genome shotgun (WGS) entry which is preliminary data.</text>
</comment>
<organism evidence="1 2">
    <name type="scientific">Trichonephila clavata</name>
    <name type="common">Joro spider</name>
    <name type="synonym">Nephila clavata</name>
    <dbReference type="NCBI Taxonomy" id="2740835"/>
    <lineage>
        <taxon>Eukaryota</taxon>
        <taxon>Metazoa</taxon>
        <taxon>Ecdysozoa</taxon>
        <taxon>Arthropoda</taxon>
        <taxon>Chelicerata</taxon>
        <taxon>Arachnida</taxon>
        <taxon>Araneae</taxon>
        <taxon>Araneomorphae</taxon>
        <taxon>Entelegynae</taxon>
        <taxon>Araneoidea</taxon>
        <taxon>Nephilidae</taxon>
        <taxon>Trichonephila</taxon>
    </lineage>
</organism>
<dbReference type="AlphaFoldDB" id="A0A8X6K544"/>
<reference evidence="1" key="1">
    <citation type="submission" date="2020-07" db="EMBL/GenBank/DDBJ databases">
        <title>Multicomponent nature underlies the extraordinary mechanical properties of spider dragline silk.</title>
        <authorList>
            <person name="Kono N."/>
            <person name="Nakamura H."/>
            <person name="Mori M."/>
            <person name="Yoshida Y."/>
            <person name="Ohtoshi R."/>
            <person name="Malay A.D."/>
            <person name="Moran D.A.P."/>
            <person name="Tomita M."/>
            <person name="Numata K."/>
            <person name="Arakawa K."/>
        </authorList>
    </citation>
    <scope>NUCLEOTIDE SEQUENCE</scope>
</reference>
<proteinExistence type="predicted"/>
<evidence type="ECO:0000313" key="1">
    <source>
        <dbReference type="EMBL" id="GFQ64295.1"/>
    </source>
</evidence>
<gene>
    <name evidence="1" type="ORF">TNCT_313681</name>
</gene>
<accession>A0A8X6K544</accession>
<name>A0A8X6K544_TRICU</name>
<keyword evidence="2" id="KW-1185">Reference proteome</keyword>